<dbReference type="InterPro" id="IPR011990">
    <property type="entry name" value="TPR-like_helical_dom_sf"/>
</dbReference>
<dbReference type="AlphaFoldDB" id="A0A0D2ATF0"/>
<evidence type="ECO:0000256" key="8">
    <source>
        <dbReference type="ARBA" id="ARBA00023274"/>
    </source>
</evidence>
<dbReference type="GO" id="GO:0043022">
    <property type="term" value="F:ribosome binding"/>
    <property type="evidence" value="ECO:0007669"/>
    <property type="project" value="TreeGrafter"/>
</dbReference>
<keyword evidence="8 9" id="KW-0687">Ribonucleoprotein</keyword>
<feature type="domain" description="Signal recognition particle SRP72 subunit RNA-binding" evidence="11">
    <location>
        <begin position="591"/>
        <end position="634"/>
    </location>
</feature>
<feature type="compositionally biased region" description="Basic residues" evidence="10">
    <location>
        <begin position="632"/>
        <end position="642"/>
    </location>
</feature>
<keyword evidence="7 9" id="KW-0733">Signal recognition particle</keyword>
<dbReference type="InParanoid" id="A0A0D2ATF0"/>
<dbReference type="Pfam" id="PF08492">
    <property type="entry name" value="SRP72"/>
    <property type="match status" value="1"/>
</dbReference>
<gene>
    <name evidence="12" type="ORF">PV09_06237</name>
</gene>
<dbReference type="InterPro" id="IPR026270">
    <property type="entry name" value="SRP72"/>
</dbReference>
<dbReference type="STRING" id="253628.A0A0D2ATF0"/>
<feature type="compositionally biased region" description="Basic and acidic residues" evidence="10">
    <location>
        <begin position="609"/>
        <end position="631"/>
    </location>
</feature>
<dbReference type="RefSeq" id="XP_016212288.1">
    <property type="nucleotide sequence ID" value="XM_016359840.1"/>
</dbReference>
<feature type="compositionally biased region" description="Low complexity" evidence="10">
    <location>
        <begin position="650"/>
        <end position="667"/>
    </location>
</feature>
<dbReference type="PANTHER" id="PTHR14094">
    <property type="entry name" value="SIGNAL RECOGNITION PARTICLE 72"/>
    <property type="match status" value="1"/>
</dbReference>
<dbReference type="GO" id="GO:0006614">
    <property type="term" value="P:SRP-dependent cotranslational protein targeting to membrane"/>
    <property type="evidence" value="ECO:0007669"/>
    <property type="project" value="UniProtKB-UniRule"/>
</dbReference>
<evidence type="ECO:0000256" key="6">
    <source>
        <dbReference type="ARBA" id="ARBA00022824"/>
    </source>
</evidence>
<evidence type="ECO:0000256" key="5">
    <source>
        <dbReference type="ARBA" id="ARBA00022490"/>
    </source>
</evidence>
<dbReference type="SUPFAM" id="SSF48452">
    <property type="entry name" value="TPR-like"/>
    <property type="match status" value="2"/>
</dbReference>
<dbReference type="InterPro" id="IPR013699">
    <property type="entry name" value="Signal_recog_part_SRP72_RNA-bd"/>
</dbReference>
<feature type="compositionally biased region" description="Low complexity" evidence="10">
    <location>
        <begin position="573"/>
        <end position="584"/>
    </location>
</feature>
<proteinExistence type="inferred from homology"/>
<keyword evidence="13" id="KW-1185">Reference proteome</keyword>
<evidence type="ECO:0000256" key="3">
    <source>
        <dbReference type="ARBA" id="ARBA00007676"/>
    </source>
</evidence>
<feature type="region of interest" description="Disordered" evidence="10">
    <location>
        <begin position="569"/>
        <end position="682"/>
    </location>
</feature>
<evidence type="ECO:0000313" key="13">
    <source>
        <dbReference type="Proteomes" id="UP000053259"/>
    </source>
</evidence>
<dbReference type="Pfam" id="PF17004">
    <property type="entry name" value="SRP_TPR_like"/>
    <property type="match status" value="1"/>
</dbReference>
<evidence type="ECO:0000259" key="11">
    <source>
        <dbReference type="Pfam" id="PF08492"/>
    </source>
</evidence>
<dbReference type="PANTHER" id="PTHR14094:SF9">
    <property type="entry name" value="SIGNAL RECOGNITION PARTICLE SUBUNIT SRP72"/>
    <property type="match status" value="1"/>
</dbReference>
<keyword evidence="6" id="KW-0256">Endoplasmic reticulum</keyword>
<dbReference type="Proteomes" id="UP000053259">
    <property type="component" value="Unassembled WGS sequence"/>
</dbReference>
<dbReference type="GO" id="GO:0005786">
    <property type="term" value="C:signal recognition particle, endoplasmic reticulum targeting"/>
    <property type="evidence" value="ECO:0007669"/>
    <property type="project" value="UniProtKB-UniRule"/>
</dbReference>
<dbReference type="Gene3D" id="1.25.40.10">
    <property type="entry name" value="Tetratricopeptide repeat domain"/>
    <property type="match status" value="1"/>
</dbReference>
<name>A0A0D2ATF0_9PEZI</name>
<dbReference type="HOGENOM" id="CLU_013808_3_0_1"/>
<dbReference type="EMBL" id="KN847549">
    <property type="protein sequence ID" value="KIW02419.1"/>
    <property type="molecule type" value="Genomic_DNA"/>
</dbReference>
<evidence type="ECO:0000256" key="10">
    <source>
        <dbReference type="SAM" id="MobiDB-lite"/>
    </source>
</evidence>
<reference evidence="12 13" key="1">
    <citation type="submission" date="2015-01" db="EMBL/GenBank/DDBJ databases">
        <title>The Genome Sequence of Ochroconis gallopava CBS43764.</title>
        <authorList>
            <consortium name="The Broad Institute Genomics Platform"/>
            <person name="Cuomo C."/>
            <person name="de Hoog S."/>
            <person name="Gorbushina A."/>
            <person name="Stielow B."/>
            <person name="Teixiera M."/>
            <person name="Abouelleil A."/>
            <person name="Chapman S.B."/>
            <person name="Priest M."/>
            <person name="Young S.K."/>
            <person name="Wortman J."/>
            <person name="Nusbaum C."/>
            <person name="Birren B."/>
        </authorList>
    </citation>
    <scope>NUCLEOTIDE SEQUENCE [LARGE SCALE GENOMIC DNA]</scope>
    <source>
        <strain evidence="12 13">CBS 43764</strain>
    </source>
</reference>
<comment type="function">
    <text evidence="9">Component of the signal recognition particle (SRP) complex, a ribonucleoprotein complex that mediates the cotranslational targeting of secretory and membrane proteins to the endoplasmic reticulum (ER).</text>
</comment>
<protein>
    <recommendedName>
        <fullName evidence="4 9">Signal recognition particle subunit SRP72</fullName>
    </recommendedName>
</protein>
<accession>A0A0D2ATF0</accession>
<dbReference type="GO" id="GO:0005783">
    <property type="term" value="C:endoplasmic reticulum"/>
    <property type="evidence" value="ECO:0007669"/>
    <property type="project" value="UniProtKB-SubCell"/>
</dbReference>
<evidence type="ECO:0000256" key="7">
    <source>
        <dbReference type="ARBA" id="ARBA00023135"/>
    </source>
</evidence>
<dbReference type="VEuPathDB" id="FungiDB:PV09_06237"/>
<feature type="compositionally biased region" description="Basic residues" evidence="10">
    <location>
        <begin position="585"/>
        <end position="608"/>
    </location>
</feature>
<dbReference type="InterPro" id="IPR031545">
    <property type="entry name" value="SRP72_TPR-like"/>
</dbReference>
<comment type="subcellular location">
    <subcellularLocation>
        <location evidence="2 9">Cytoplasm</location>
    </subcellularLocation>
    <subcellularLocation>
        <location evidence="1">Endoplasmic reticulum</location>
    </subcellularLocation>
</comment>
<comment type="similarity">
    <text evidence="3 9">Belongs to the SRP72 family.</text>
</comment>
<dbReference type="PIRSF" id="PIRSF038922">
    <property type="entry name" value="SRP72"/>
    <property type="match status" value="1"/>
</dbReference>
<evidence type="ECO:0000313" key="12">
    <source>
        <dbReference type="EMBL" id="KIW02419.1"/>
    </source>
</evidence>
<evidence type="ECO:0000256" key="2">
    <source>
        <dbReference type="ARBA" id="ARBA00004496"/>
    </source>
</evidence>
<keyword evidence="5 9" id="KW-0963">Cytoplasm</keyword>
<evidence type="ECO:0000256" key="9">
    <source>
        <dbReference type="PIRNR" id="PIRNR038922"/>
    </source>
</evidence>
<dbReference type="GO" id="GO:0008312">
    <property type="term" value="F:7S RNA binding"/>
    <property type="evidence" value="ECO:0007669"/>
    <property type="project" value="InterPro"/>
</dbReference>
<evidence type="ECO:0000256" key="4">
    <source>
        <dbReference type="ARBA" id="ARBA00018350"/>
    </source>
</evidence>
<sequence length="682" mass="72987">MATAELTSLLRSTHITSHEDVLKAANASLKKSKTDPTAQRARIVALLKLDRYDDAVRAFEEAGAQGIKDAARLEYAYALYKAGQLERAEEVAASGAGDGGSRGGVGASERRGLKHVLAQTTYRLEKFEKAAALYAQLDDGSPGARAEANDLRINGAAVDAQLEWQGKGHLVKKKQPTREDLEAFESAYNAACGAIARGELAKGEMLLRRARDLCLASEELSEEEKKVEMIPIVAQMAYVLLRLGRIEEAKKLSAELDEQDNDDQDTDKATKWIAKVNGLVASTYGEEAPNPFLTHRIYNSGPKLEGSDLPFTFQADLLRQNAMVVDLLSSKYAGVIRSTSRVGGEPTTSPAQNTLSVLNAAAHAKGQSPKAALKAVLPLLEQRPKDVGLLLTVVHLYMLTNNHGSAISLLESFFARLEASKTAADLDVRYAPGLVAVLVSLYAKQNRAAGIKAELSRAASYWRARRKEDASIPLPVTLLRSAGKALLEASGEHDEDDIQLAVDVFTDLHEHDPDDRASTAGLVAALARRAHDGNGDGDGVGSAVPASLLDSLTPSARLVGDIDAEALENAGVPSPLSPLSSAAATRKRAAAARPAASRKRARLSKKRMPKDFVEGKVMDKERWLPLRDRSYWRPKGKGKGKKKGQDLTQGGAVEEPKAAAPAQQSAGGAAGGGKNKGKKKKR</sequence>
<dbReference type="OrthoDB" id="5421607at2759"/>
<dbReference type="GeneID" id="27314210"/>
<organism evidence="12 13">
    <name type="scientific">Verruconis gallopava</name>
    <dbReference type="NCBI Taxonomy" id="253628"/>
    <lineage>
        <taxon>Eukaryota</taxon>
        <taxon>Fungi</taxon>
        <taxon>Dikarya</taxon>
        <taxon>Ascomycota</taxon>
        <taxon>Pezizomycotina</taxon>
        <taxon>Dothideomycetes</taxon>
        <taxon>Pleosporomycetidae</taxon>
        <taxon>Venturiales</taxon>
        <taxon>Sympoventuriaceae</taxon>
        <taxon>Verruconis</taxon>
    </lineage>
</organism>
<evidence type="ECO:0000256" key="1">
    <source>
        <dbReference type="ARBA" id="ARBA00004240"/>
    </source>
</evidence>